<evidence type="ECO:0000313" key="1">
    <source>
        <dbReference type="EMBL" id="KAF7812345.1"/>
    </source>
</evidence>
<sequence>MDNKLLNLKRNDYQEIKRHGEKLLKNPRPIKTELLGAPKMTKTPPCAHHSVMMIHPLKLRIRLTGITSSLPSNPYKAYRASRPIRGRKIK</sequence>
<organism evidence="1 2">
    <name type="scientific">Senna tora</name>
    <dbReference type="NCBI Taxonomy" id="362788"/>
    <lineage>
        <taxon>Eukaryota</taxon>
        <taxon>Viridiplantae</taxon>
        <taxon>Streptophyta</taxon>
        <taxon>Embryophyta</taxon>
        <taxon>Tracheophyta</taxon>
        <taxon>Spermatophyta</taxon>
        <taxon>Magnoliopsida</taxon>
        <taxon>eudicotyledons</taxon>
        <taxon>Gunneridae</taxon>
        <taxon>Pentapetalae</taxon>
        <taxon>rosids</taxon>
        <taxon>fabids</taxon>
        <taxon>Fabales</taxon>
        <taxon>Fabaceae</taxon>
        <taxon>Caesalpinioideae</taxon>
        <taxon>Cassia clade</taxon>
        <taxon>Senna</taxon>
    </lineage>
</organism>
<dbReference type="AlphaFoldDB" id="A0A834W6W8"/>
<evidence type="ECO:0000313" key="2">
    <source>
        <dbReference type="Proteomes" id="UP000634136"/>
    </source>
</evidence>
<keyword evidence="2" id="KW-1185">Reference proteome</keyword>
<dbReference type="Proteomes" id="UP000634136">
    <property type="component" value="Unassembled WGS sequence"/>
</dbReference>
<reference evidence="1" key="1">
    <citation type="submission" date="2020-09" db="EMBL/GenBank/DDBJ databases">
        <title>Genome-Enabled Discovery of Anthraquinone Biosynthesis in Senna tora.</title>
        <authorList>
            <person name="Kang S.-H."/>
            <person name="Pandey R.P."/>
            <person name="Lee C.-M."/>
            <person name="Sim J.-S."/>
            <person name="Jeong J.-T."/>
            <person name="Choi B.-S."/>
            <person name="Jung M."/>
            <person name="Ginzburg D."/>
            <person name="Zhao K."/>
            <person name="Won S.Y."/>
            <person name="Oh T.-J."/>
            <person name="Yu Y."/>
            <person name="Kim N.-H."/>
            <person name="Lee O.R."/>
            <person name="Lee T.-H."/>
            <person name="Bashyal P."/>
            <person name="Kim T.-S."/>
            <person name="Lee W.-H."/>
            <person name="Kawkins C."/>
            <person name="Kim C.-K."/>
            <person name="Kim J.S."/>
            <person name="Ahn B.O."/>
            <person name="Rhee S.Y."/>
            <person name="Sohng J.K."/>
        </authorList>
    </citation>
    <scope>NUCLEOTIDE SEQUENCE</scope>
    <source>
        <tissue evidence="1">Leaf</tissue>
    </source>
</reference>
<proteinExistence type="predicted"/>
<comment type="caution">
    <text evidence="1">The sequence shown here is derived from an EMBL/GenBank/DDBJ whole genome shotgun (WGS) entry which is preliminary data.</text>
</comment>
<accession>A0A834W6W8</accession>
<protein>
    <submittedName>
        <fullName evidence="1">Uncharacterized protein</fullName>
    </submittedName>
</protein>
<gene>
    <name evidence="1" type="ORF">G2W53_033321</name>
</gene>
<name>A0A834W6W8_9FABA</name>
<dbReference type="EMBL" id="JAAIUW010000010">
    <property type="protein sequence ID" value="KAF7812345.1"/>
    <property type="molecule type" value="Genomic_DNA"/>
</dbReference>